<organism evidence="1 2">
    <name type="scientific">Parastrongyloides trichosuri</name>
    <name type="common">Possum-specific nematode worm</name>
    <dbReference type="NCBI Taxonomy" id="131310"/>
    <lineage>
        <taxon>Eukaryota</taxon>
        <taxon>Metazoa</taxon>
        <taxon>Ecdysozoa</taxon>
        <taxon>Nematoda</taxon>
        <taxon>Chromadorea</taxon>
        <taxon>Rhabditida</taxon>
        <taxon>Tylenchina</taxon>
        <taxon>Panagrolaimomorpha</taxon>
        <taxon>Strongyloidoidea</taxon>
        <taxon>Strongyloididae</taxon>
        <taxon>Parastrongyloides</taxon>
    </lineage>
</organism>
<accession>A0A0N4Z828</accession>
<sequence length="77" mass="8806">MTKYEVCTRDNSMVEIKYLADKSLMGLCFCGDINKPYKIVSEDTLMVIAYSGYYSVDSIEMEYKAIPARTSINIEKN</sequence>
<evidence type="ECO:0000313" key="1">
    <source>
        <dbReference type="Proteomes" id="UP000038045"/>
    </source>
</evidence>
<reference evidence="2" key="1">
    <citation type="submission" date="2017-02" db="UniProtKB">
        <authorList>
            <consortium name="WormBaseParasite"/>
        </authorList>
    </citation>
    <scope>IDENTIFICATION</scope>
</reference>
<dbReference type="Proteomes" id="UP000038045">
    <property type="component" value="Unplaced"/>
</dbReference>
<keyword evidence="1" id="KW-1185">Reference proteome</keyword>
<dbReference type="AlphaFoldDB" id="A0A0N4Z828"/>
<proteinExistence type="predicted"/>
<dbReference type="WBParaSite" id="PTRK_0000334200.1">
    <property type="protein sequence ID" value="PTRK_0000334200.1"/>
    <property type="gene ID" value="PTRK_0000334200"/>
</dbReference>
<evidence type="ECO:0000313" key="2">
    <source>
        <dbReference type="WBParaSite" id="PTRK_0000334200.1"/>
    </source>
</evidence>
<name>A0A0N4Z828_PARTI</name>
<protein>
    <submittedName>
        <fullName evidence="2">Conserved domain protein</fullName>
    </submittedName>
</protein>